<evidence type="ECO:0000313" key="1">
    <source>
        <dbReference type="EnsemblPlants" id="AVESA.00010b.r2.4DG0772500.1.CDS.1"/>
    </source>
</evidence>
<keyword evidence="2" id="KW-1185">Reference proteome</keyword>
<reference evidence="1" key="1">
    <citation type="submission" date="2021-05" db="EMBL/GenBank/DDBJ databases">
        <authorList>
            <person name="Scholz U."/>
            <person name="Mascher M."/>
            <person name="Fiebig A."/>
        </authorList>
    </citation>
    <scope>NUCLEOTIDE SEQUENCE [LARGE SCALE GENOMIC DNA]</scope>
</reference>
<proteinExistence type="predicted"/>
<dbReference type="EnsemblPlants" id="AVESA.00010b.r2.4DG0772500.1">
    <property type="protein sequence ID" value="AVESA.00010b.r2.4DG0772500.1.CDS.1"/>
    <property type="gene ID" value="AVESA.00010b.r2.4DG0772500"/>
</dbReference>
<reference evidence="1" key="2">
    <citation type="submission" date="2025-09" db="UniProtKB">
        <authorList>
            <consortium name="EnsemblPlants"/>
        </authorList>
    </citation>
    <scope>IDENTIFICATION</scope>
</reference>
<organism evidence="1 2">
    <name type="scientific">Avena sativa</name>
    <name type="common">Oat</name>
    <dbReference type="NCBI Taxonomy" id="4498"/>
    <lineage>
        <taxon>Eukaryota</taxon>
        <taxon>Viridiplantae</taxon>
        <taxon>Streptophyta</taxon>
        <taxon>Embryophyta</taxon>
        <taxon>Tracheophyta</taxon>
        <taxon>Spermatophyta</taxon>
        <taxon>Magnoliopsida</taxon>
        <taxon>Liliopsida</taxon>
        <taxon>Poales</taxon>
        <taxon>Poaceae</taxon>
        <taxon>BOP clade</taxon>
        <taxon>Pooideae</taxon>
        <taxon>Poodae</taxon>
        <taxon>Poeae</taxon>
        <taxon>Poeae Chloroplast Group 1 (Aveneae type)</taxon>
        <taxon>Aveninae</taxon>
        <taxon>Avena</taxon>
    </lineage>
</organism>
<protein>
    <submittedName>
        <fullName evidence="1">Uncharacterized protein</fullName>
    </submittedName>
</protein>
<name>A0ACD5XDH0_AVESA</name>
<dbReference type="Proteomes" id="UP001732700">
    <property type="component" value="Chromosome 4D"/>
</dbReference>
<evidence type="ECO:0000313" key="2">
    <source>
        <dbReference type="Proteomes" id="UP001732700"/>
    </source>
</evidence>
<accession>A0ACD5XDH0</accession>
<sequence length="399" mass="45298">MKAMSNRKVSSHRARDKSARAGNLPEQIFLWEILIRLPPKDLIRCRAVCRAWRRAVTARDFLLLHHRRQPSLPLINRRTSTGEPRWSNIAALDHRATQAAQQLQPVARLDGSNVSVKASCDGLLLLAEGGLRATPLDARCSVCNPATRQIRHLSSQLKGHAVLGLYRHQPTDEYRLLLHRLCSPISMQVFELDHHHMPPRRIECTREVLCYPLASSTPLLLRGNLHWTWHTLAALARQTESKTKTILVFDTTAESFRQMPSPPDVHAADLFDMDGVLGMYSWDNGDRSTVRIWVMQDYETQVWSPKCSVECWKESPMPEIPLTQERRSLVMAMFEEGNVRLLLASGGSLLCVDTQGKVLWSSRDDGHSLSISKHFLKQSIVSHAFFPELRVGMNAWPFG</sequence>